<keyword evidence="3" id="KW-1185">Reference proteome</keyword>
<comment type="caution">
    <text evidence="2">The sequence shown here is derived from an EMBL/GenBank/DDBJ whole genome shotgun (WGS) entry which is preliminary data.</text>
</comment>
<name>A0A176WA29_MARPO</name>
<accession>A0A176WA29</accession>
<proteinExistence type="predicted"/>
<evidence type="ECO:0000256" key="1">
    <source>
        <dbReference type="SAM" id="MobiDB-lite"/>
    </source>
</evidence>
<dbReference type="EMBL" id="LVLJ01001380">
    <property type="protein sequence ID" value="OAE29889.1"/>
    <property type="molecule type" value="Genomic_DNA"/>
</dbReference>
<sequence>MTMGIIGEGPSWAIAICLPSVAIPSPSNSAIQIICVLGTRSAVLSNSVTAECDFEPTFDPAVDATTAISAPSNLESVRDLVTKGGPDQPTRYQHPTQAPKAKDSWMSMLTTVVRAREGRVVGGRCKISPPSLEIRVQETARDRHFAGADASHADLTSRGGAHHGRHSTERVSPNMELTTGHGHGTPALSNTLPKIVFKLLQRPQGRDLADDDDDDD</sequence>
<gene>
    <name evidence="2" type="ORF">AXG93_773s1280</name>
</gene>
<evidence type="ECO:0000313" key="2">
    <source>
        <dbReference type="EMBL" id="OAE29889.1"/>
    </source>
</evidence>
<reference evidence="2" key="1">
    <citation type="submission" date="2016-03" db="EMBL/GenBank/DDBJ databases">
        <title>Mechanisms controlling the formation of the plant cell surface in tip-growing cells are functionally conserved among land plants.</title>
        <authorList>
            <person name="Honkanen S."/>
            <person name="Jones V.A."/>
            <person name="Morieri G."/>
            <person name="Champion C."/>
            <person name="Hetherington A.J."/>
            <person name="Kelly S."/>
            <person name="Saint-Marcoux D."/>
            <person name="Proust H."/>
            <person name="Prescott H."/>
            <person name="Dolan L."/>
        </authorList>
    </citation>
    <scope>NUCLEOTIDE SEQUENCE [LARGE SCALE GENOMIC DNA]</scope>
    <source>
        <tissue evidence="2">Whole gametophyte</tissue>
    </source>
</reference>
<protein>
    <submittedName>
        <fullName evidence="2">Uncharacterized protein</fullName>
    </submittedName>
</protein>
<dbReference type="AlphaFoldDB" id="A0A176WA29"/>
<feature type="region of interest" description="Disordered" evidence="1">
    <location>
        <begin position="152"/>
        <end position="190"/>
    </location>
</feature>
<dbReference type="Proteomes" id="UP000077202">
    <property type="component" value="Unassembled WGS sequence"/>
</dbReference>
<organism evidence="2 3">
    <name type="scientific">Marchantia polymorpha subsp. ruderalis</name>
    <dbReference type="NCBI Taxonomy" id="1480154"/>
    <lineage>
        <taxon>Eukaryota</taxon>
        <taxon>Viridiplantae</taxon>
        <taxon>Streptophyta</taxon>
        <taxon>Embryophyta</taxon>
        <taxon>Marchantiophyta</taxon>
        <taxon>Marchantiopsida</taxon>
        <taxon>Marchantiidae</taxon>
        <taxon>Marchantiales</taxon>
        <taxon>Marchantiaceae</taxon>
        <taxon>Marchantia</taxon>
    </lineage>
</organism>
<evidence type="ECO:0000313" key="3">
    <source>
        <dbReference type="Proteomes" id="UP000077202"/>
    </source>
</evidence>